<feature type="domain" description="CCDC144C-like coiled-coil" evidence="3">
    <location>
        <begin position="1"/>
        <end position="216"/>
    </location>
</feature>
<name>A0AA40I9N1_CNENI</name>
<accession>A0AA40I9N1</accession>
<feature type="coiled-coil region" evidence="2">
    <location>
        <begin position="6"/>
        <end position="33"/>
    </location>
</feature>
<evidence type="ECO:0000313" key="5">
    <source>
        <dbReference type="Proteomes" id="UP001177744"/>
    </source>
</evidence>
<dbReference type="Proteomes" id="UP001177744">
    <property type="component" value="Unassembled WGS sequence"/>
</dbReference>
<dbReference type="PANTHER" id="PTHR24147">
    <property type="entry name" value="ANKYRIN REPEAT DOMAIN 36-RELATED"/>
    <property type="match status" value="1"/>
</dbReference>
<dbReference type="EMBL" id="JAULJE010000002">
    <property type="protein sequence ID" value="KAK1345535.1"/>
    <property type="molecule type" value="Genomic_DNA"/>
</dbReference>
<gene>
    <name evidence="4" type="ORF">QTO34_007993</name>
</gene>
<keyword evidence="5" id="KW-1185">Reference proteome</keyword>
<sequence>MLNCKLEDEQQNRGRLEAEIESYRSRLATAVQDHEHCQTSKRDLQLAFQRARDECFCLQDKINFDMSNLKQSNEILSQQLSKAEKMLSKKGKLVLERDLCQKQCQKEKIEQVYEDEQGKVDKDIGKQESLQERLSHLQNENMLLHQQLDQAHSKAEREEKTAINIQDQIQDKINVFKAESVKHVLSLKESNNELINEWHHFEERPHQYESDNVERD</sequence>
<dbReference type="PANTHER" id="PTHR24147:SF60">
    <property type="entry name" value="ANKYRIN REPEAT DOMAIN-CONTAINING PROTEIN 26-RELATED"/>
    <property type="match status" value="1"/>
</dbReference>
<comment type="caution">
    <text evidence="4">The sequence shown here is derived from an EMBL/GenBank/DDBJ whole genome shotgun (WGS) entry which is preliminary data.</text>
</comment>
<evidence type="ECO:0000256" key="2">
    <source>
        <dbReference type="SAM" id="Coils"/>
    </source>
</evidence>
<feature type="coiled-coil region" evidence="2">
    <location>
        <begin position="127"/>
        <end position="168"/>
    </location>
</feature>
<dbReference type="AlphaFoldDB" id="A0AA40I9N1"/>
<organism evidence="4 5">
    <name type="scientific">Cnephaeus nilssonii</name>
    <name type="common">Northern bat</name>
    <name type="synonym">Eptesicus nilssonii</name>
    <dbReference type="NCBI Taxonomy" id="3371016"/>
    <lineage>
        <taxon>Eukaryota</taxon>
        <taxon>Metazoa</taxon>
        <taxon>Chordata</taxon>
        <taxon>Craniata</taxon>
        <taxon>Vertebrata</taxon>
        <taxon>Euteleostomi</taxon>
        <taxon>Mammalia</taxon>
        <taxon>Eutheria</taxon>
        <taxon>Laurasiatheria</taxon>
        <taxon>Chiroptera</taxon>
        <taxon>Yangochiroptera</taxon>
        <taxon>Vespertilionidae</taxon>
        <taxon>Cnephaeus</taxon>
    </lineage>
</organism>
<dbReference type="Pfam" id="PF14915">
    <property type="entry name" value="CCDC144C"/>
    <property type="match status" value="1"/>
</dbReference>
<proteinExistence type="predicted"/>
<evidence type="ECO:0000313" key="4">
    <source>
        <dbReference type="EMBL" id="KAK1345535.1"/>
    </source>
</evidence>
<feature type="non-terminal residue" evidence="4">
    <location>
        <position position="216"/>
    </location>
</feature>
<protein>
    <recommendedName>
        <fullName evidence="3">CCDC144C-like coiled-coil domain-containing protein</fullName>
    </recommendedName>
</protein>
<dbReference type="InterPro" id="IPR039497">
    <property type="entry name" value="CC144C-like_CC_dom"/>
</dbReference>
<dbReference type="InterPro" id="IPR050657">
    <property type="entry name" value="Ankyrin_repeat_domain"/>
</dbReference>
<evidence type="ECO:0000256" key="1">
    <source>
        <dbReference type="ARBA" id="ARBA00023054"/>
    </source>
</evidence>
<evidence type="ECO:0000259" key="3">
    <source>
        <dbReference type="Pfam" id="PF14915"/>
    </source>
</evidence>
<reference evidence="4" key="1">
    <citation type="submission" date="2023-06" db="EMBL/GenBank/DDBJ databases">
        <title>Reference genome for the Northern bat (Eptesicus nilssonii), a most northern bat species.</title>
        <authorList>
            <person name="Laine V.N."/>
            <person name="Pulliainen A.T."/>
            <person name="Lilley T.M."/>
        </authorList>
    </citation>
    <scope>NUCLEOTIDE SEQUENCE</scope>
    <source>
        <strain evidence="4">BLF_Eptnil</strain>
        <tissue evidence="4">Kidney</tissue>
    </source>
</reference>
<keyword evidence="1 2" id="KW-0175">Coiled coil</keyword>